<dbReference type="GO" id="GO:0015369">
    <property type="term" value="F:calcium:proton antiporter activity"/>
    <property type="evidence" value="ECO:0007669"/>
    <property type="project" value="TreeGrafter"/>
</dbReference>
<evidence type="ECO:0000256" key="1">
    <source>
        <dbReference type="ARBA" id="ARBA00004127"/>
    </source>
</evidence>
<evidence type="ECO:0000256" key="7">
    <source>
        <dbReference type="ARBA" id="ARBA00023065"/>
    </source>
</evidence>
<proteinExistence type="predicted"/>
<dbReference type="GO" id="GO:0012505">
    <property type="term" value="C:endomembrane system"/>
    <property type="evidence" value="ECO:0007669"/>
    <property type="project" value="UniProtKB-SubCell"/>
</dbReference>
<dbReference type="EMBL" id="JBBNAF010000004">
    <property type="protein sequence ID" value="KAK9150394.1"/>
    <property type="molecule type" value="Genomic_DNA"/>
</dbReference>
<evidence type="ECO:0000256" key="10">
    <source>
        <dbReference type="SAM" id="SignalP"/>
    </source>
</evidence>
<feature type="transmembrane region" description="Helical" evidence="9">
    <location>
        <begin position="74"/>
        <end position="92"/>
    </location>
</feature>
<feature type="transmembrane region" description="Helical" evidence="9">
    <location>
        <begin position="489"/>
        <end position="510"/>
    </location>
</feature>
<dbReference type="CDD" id="cd00051">
    <property type="entry name" value="EFh"/>
    <property type="match status" value="1"/>
</dbReference>
<evidence type="ECO:0000256" key="2">
    <source>
        <dbReference type="ARBA" id="ARBA00022448"/>
    </source>
</evidence>
<evidence type="ECO:0000313" key="12">
    <source>
        <dbReference type="EMBL" id="KAK9150394.1"/>
    </source>
</evidence>
<accession>A0AAP0KF31</accession>
<keyword evidence="13" id="KW-1185">Reference proteome</keyword>
<dbReference type="SUPFAM" id="SSF47473">
    <property type="entry name" value="EF-hand"/>
    <property type="match status" value="1"/>
</dbReference>
<feature type="chain" id="PRO_5042878193" description="EF-hand domain-containing protein" evidence="10">
    <location>
        <begin position="23"/>
        <end position="591"/>
    </location>
</feature>
<gene>
    <name evidence="12" type="ORF">Syun_008703</name>
</gene>
<keyword evidence="10" id="KW-0732">Signal</keyword>
<feature type="domain" description="EF-hand" evidence="11">
    <location>
        <begin position="287"/>
        <end position="322"/>
    </location>
</feature>
<dbReference type="InterPro" id="IPR011992">
    <property type="entry name" value="EF-hand-dom_pair"/>
</dbReference>
<feature type="transmembrane region" description="Helical" evidence="9">
    <location>
        <begin position="142"/>
        <end position="162"/>
    </location>
</feature>
<feature type="transmembrane region" description="Helical" evidence="9">
    <location>
        <begin position="548"/>
        <end position="567"/>
    </location>
</feature>
<evidence type="ECO:0000256" key="4">
    <source>
        <dbReference type="ARBA" id="ARBA00022692"/>
    </source>
</evidence>
<dbReference type="GO" id="GO:0005509">
    <property type="term" value="F:calcium ion binding"/>
    <property type="evidence" value="ECO:0007669"/>
    <property type="project" value="InterPro"/>
</dbReference>
<comment type="caution">
    <text evidence="12">The sequence shown here is derived from an EMBL/GenBank/DDBJ whole genome shotgun (WGS) entry which is preliminary data.</text>
</comment>
<dbReference type="PROSITE" id="PS50222">
    <property type="entry name" value="EF_HAND_2"/>
    <property type="match status" value="2"/>
</dbReference>
<feature type="signal peptide" evidence="10">
    <location>
        <begin position="1"/>
        <end position="22"/>
    </location>
</feature>
<dbReference type="Pfam" id="PF13499">
    <property type="entry name" value="EF-hand_7"/>
    <property type="match status" value="1"/>
</dbReference>
<keyword evidence="5" id="KW-0106">Calcium</keyword>
<dbReference type="SMART" id="SM00054">
    <property type="entry name" value="EFh"/>
    <property type="match status" value="2"/>
</dbReference>
<evidence type="ECO:0000256" key="8">
    <source>
        <dbReference type="ARBA" id="ARBA00023136"/>
    </source>
</evidence>
<dbReference type="PROSITE" id="PS00018">
    <property type="entry name" value="EF_HAND_1"/>
    <property type="match status" value="1"/>
</dbReference>
<dbReference type="GO" id="GO:0006874">
    <property type="term" value="P:intracellular calcium ion homeostasis"/>
    <property type="evidence" value="ECO:0007669"/>
    <property type="project" value="TreeGrafter"/>
</dbReference>
<keyword evidence="2" id="KW-0813">Transport</keyword>
<evidence type="ECO:0000256" key="6">
    <source>
        <dbReference type="ARBA" id="ARBA00022989"/>
    </source>
</evidence>
<protein>
    <recommendedName>
        <fullName evidence="11">EF-hand domain-containing protein</fullName>
    </recommendedName>
</protein>
<dbReference type="PANTHER" id="PTHR31503:SF36">
    <property type="entry name" value="SODIUM_CALCIUM EXCHANGER MEMBRANE REGION DOMAIN-CONTAINING PROTEIN"/>
    <property type="match status" value="1"/>
</dbReference>
<feature type="transmembrane region" description="Helical" evidence="9">
    <location>
        <begin position="447"/>
        <end position="468"/>
    </location>
</feature>
<dbReference type="InterPro" id="IPR018247">
    <property type="entry name" value="EF_Hand_1_Ca_BS"/>
</dbReference>
<feature type="transmembrane region" description="Helical" evidence="9">
    <location>
        <begin position="112"/>
        <end position="130"/>
    </location>
</feature>
<feature type="transmembrane region" description="Helical" evidence="9">
    <location>
        <begin position="193"/>
        <end position="217"/>
    </location>
</feature>
<feature type="transmembrane region" description="Helical" evidence="9">
    <location>
        <begin position="411"/>
        <end position="435"/>
    </location>
</feature>
<keyword evidence="6 9" id="KW-1133">Transmembrane helix</keyword>
<feature type="domain" description="EF-hand" evidence="11">
    <location>
        <begin position="327"/>
        <end position="362"/>
    </location>
</feature>
<evidence type="ECO:0000256" key="9">
    <source>
        <dbReference type="SAM" id="Phobius"/>
    </source>
</evidence>
<keyword evidence="8 9" id="KW-0472">Membrane</keyword>
<evidence type="ECO:0000256" key="5">
    <source>
        <dbReference type="ARBA" id="ARBA00022837"/>
    </source>
</evidence>
<dbReference type="PANTHER" id="PTHR31503">
    <property type="entry name" value="VACUOLAR CALCIUM ION TRANSPORTER"/>
    <property type="match status" value="1"/>
</dbReference>
<feature type="transmembrane region" description="Helical" evidence="9">
    <location>
        <begin position="229"/>
        <end position="247"/>
    </location>
</feature>
<dbReference type="InterPro" id="IPR002048">
    <property type="entry name" value="EF_hand_dom"/>
</dbReference>
<keyword evidence="4 9" id="KW-0812">Transmembrane</keyword>
<keyword evidence="7" id="KW-0406">Ion transport</keyword>
<comment type="subcellular location">
    <subcellularLocation>
        <location evidence="1">Endomembrane system</location>
        <topology evidence="1">Multi-pass membrane protein</topology>
    </subcellularLocation>
</comment>
<evidence type="ECO:0000259" key="11">
    <source>
        <dbReference type="PROSITE" id="PS50222"/>
    </source>
</evidence>
<evidence type="ECO:0000256" key="3">
    <source>
        <dbReference type="ARBA" id="ARBA00022449"/>
    </source>
</evidence>
<dbReference type="Gene3D" id="1.10.238.10">
    <property type="entry name" value="EF-hand"/>
    <property type="match status" value="1"/>
</dbReference>
<dbReference type="Pfam" id="PF01699">
    <property type="entry name" value="Na_Ca_ex"/>
    <property type="match status" value="1"/>
</dbReference>
<reference evidence="12 13" key="1">
    <citation type="submission" date="2024-01" db="EMBL/GenBank/DDBJ databases">
        <title>Genome assemblies of Stephania.</title>
        <authorList>
            <person name="Yang L."/>
        </authorList>
    </citation>
    <scope>NUCLEOTIDE SEQUENCE [LARGE SCALE GENOMIC DNA]</scope>
    <source>
        <strain evidence="12">YNDBR</strain>
        <tissue evidence="12">Leaf</tissue>
    </source>
</reference>
<organism evidence="12 13">
    <name type="scientific">Stephania yunnanensis</name>
    <dbReference type="NCBI Taxonomy" id="152371"/>
    <lineage>
        <taxon>Eukaryota</taxon>
        <taxon>Viridiplantae</taxon>
        <taxon>Streptophyta</taxon>
        <taxon>Embryophyta</taxon>
        <taxon>Tracheophyta</taxon>
        <taxon>Spermatophyta</taxon>
        <taxon>Magnoliopsida</taxon>
        <taxon>Ranunculales</taxon>
        <taxon>Menispermaceae</taxon>
        <taxon>Menispermoideae</taxon>
        <taxon>Cissampelideae</taxon>
        <taxon>Stephania</taxon>
    </lineage>
</organism>
<sequence length="591" mass="66438">MVSESPLKVIFVLVFISLLARSANDRLASSDEEELSSSAEELDSALSLYYLMEASSSVVSCEQMYEAIACSRSVFWSLWLVVLYACLASVGAQCCSIGTETLLGVLGFRRRYVHLVEVTLDAIFGLVTGLSESEEMVQNQILIGFGSNVMLLTLVWGSFIIAGKSDLVGSTTIDARDTKWFSFRGSGVSTDIWTSYAAMIMTMSAIPIIIIQVSRIFFSSSWRRLADMFSIGIAVALLLFNCLYQFFQPHIHKERLASSKYKLVVSATLTHFKKCGLGKFHTDDGKLNVVVVKSLFCRVDLNRDRLISVSELKALMIKIQIEDVDLDRDDAAQKVLADFDTSGDTFVNEDEFIEGISKWLSQMENYGCPDHPYGSCTLKLIDNFHMKIKEEYQLLGDMSNDVIEGIENPRWAFLTAIFLFLFGTAFASAFLNFLVDAVNNFSAATDLPSSFIFFIALPLATNASEALSKCICMNRKKKKRTASLIFTEIYGTVTVNNIVHLFAFFILVYARNLSWDFSSDELIVLIVCMSMGLFASFRTVFPLWTFSVAYVLYAFSLMVIYVLNYILGWSQPRKWKWAQNTCVKFLENCFT</sequence>
<dbReference type="Proteomes" id="UP001420932">
    <property type="component" value="Unassembled WGS sequence"/>
</dbReference>
<dbReference type="InterPro" id="IPR004837">
    <property type="entry name" value="NaCa_Exmemb"/>
</dbReference>
<dbReference type="InterPro" id="IPR004713">
    <property type="entry name" value="CaH_exchang"/>
</dbReference>
<name>A0AAP0KF31_9MAGN</name>
<feature type="transmembrane region" description="Helical" evidence="9">
    <location>
        <begin position="522"/>
        <end position="541"/>
    </location>
</feature>
<keyword evidence="3" id="KW-0050">Antiport</keyword>
<dbReference type="AlphaFoldDB" id="A0AAP0KF31"/>
<evidence type="ECO:0000313" key="13">
    <source>
        <dbReference type="Proteomes" id="UP001420932"/>
    </source>
</evidence>
<dbReference type="GO" id="GO:0016020">
    <property type="term" value="C:membrane"/>
    <property type="evidence" value="ECO:0007669"/>
    <property type="project" value="InterPro"/>
</dbReference>